<evidence type="ECO:0000313" key="3">
    <source>
        <dbReference type="Proteomes" id="UP001209540"/>
    </source>
</evidence>
<name>A0AAD5PHP2_9FUNG</name>
<feature type="compositionally biased region" description="Low complexity" evidence="1">
    <location>
        <begin position="179"/>
        <end position="211"/>
    </location>
</feature>
<feature type="compositionally biased region" description="Low complexity" evidence="1">
    <location>
        <begin position="224"/>
        <end position="245"/>
    </location>
</feature>
<reference evidence="2" key="1">
    <citation type="journal article" date="2022" name="IScience">
        <title>Evolution of zygomycete secretomes and the origins of terrestrial fungal ecologies.</title>
        <authorList>
            <person name="Chang Y."/>
            <person name="Wang Y."/>
            <person name="Mondo S."/>
            <person name="Ahrendt S."/>
            <person name="Andreopoulos W."/>
            <person name="Barry K."/>
            <person name="Beard J."/>
            <person name="Benny G.L."/>
            <person name="Blankenship S."/>
            <person name="Bonito G."/>
            <person name="Cuomo C."/>
            <person name="Desiro A."/>
            <person name="Gervers K.A."/>
            <person name="Hundley H."/>
            <person name="Kuo A."/>
            <person name="LaButti K."/>
            <person name="Lang B.F."/>
            <person name="Lipzen A."/>
            <person name="O'Donnell K."/>
            <person name="Pangilinan J."/>
            <person name="Reynolds N."/>
            <person name="Sandor L."/>
            <person name="Smith M.E."/>
            <person name="Tsang A."/>
            <person name="Grigoriev I.V."/>
            <person name="Stajich J.E."/>
            <person name="Spatafora J.W."/>
        </authorList>
    </citation>
    <scope>NUCLEOTIDE SEQUENCE</scope>
    <source>
        <strain evidence="2">RSA 2281</strain>
    </source>
</reference>
<evidence type="ECO:0000256" key="1">
    <source>
        <dbReference type="SAM" id="MobiDB-lite"/>
    </source>
</evidence>
<accession>A0AAD5PHP2</accession>
<reference evidence="2" key="2">
    <citation type="submission" date="2023-02" db="EMBL/GenBank/DDBJ databases">
        <authorList>
            <consortium name="DOE Joint Genome Institute"/>
            <person name="Mondo S.J."/>
            <person name="Chang Y."/>
            <person name="Wang Y."/>
            <person name="Ahrendt S."/>
            <person name="Andreopoulos W."/>
            <person name="Barry K."/>
            <person name="Beard J."/>
            <person name="Benny G.L."/>
            <person name="Blankenship S."/>
            <person name="Bonito G."/>
            <person name="Cuomo C."/>
            <person name="Desiro A."/>
            <person name="Gervers K.A."/>
            <person name="Hundley H."/>
            <person name="Kuo A."/>
            <person name="LaButti K."/>
            <person name="Lang B.F."/>
            <person name="Lipzen A."/>
            <person name="O'Donnell K."/>
            <person name="Pangilinan J."/>
            <person name="Reynolds N."/>
            <person name="Sandor L."/>
            <person name="Smith M.W."/>
            <person name="Tsang A."/>
            <person name="Grigoriev I.V."/>
            <person name="Stajich J.E."/>
            <person name="Spatafora J.W."/>
        </authorList>
    </citation>
    <scope>NUCLEOTIDE SEQUENCE</scope>
    <source>
        <strain evidence="2">RSA 2281</strain>
    </source>
</reference>
<dbReference type="EMBL" id="JAIXMP010000005">
    <property type="protein sequence ID" value="KAI9273050.1"/>
    <property type="molecule type" value="Genomic_DNA"/>
</dbReference>
<comment type="caution">
    <text evidence="2">The sequence shown here is derived from an EMBL/GenBank/DDBJ whole genome shotgun (WGS) entry which is preliminary data.</text>
</comment>
<dbReference type="AlphaFoldDB" id="A0AAD5PHP2"/>
<evidence type="ECO:0000313" key="2">
    <source>
        <dbReference type="EMBL" id="KAI9273050.1"/>
    </source>
</evidence>
<protein>
    <submittedName>
        <fullName evidence="2">Uncharacterized protein</fullName>
    </submittedName>
</protein>
<organism evidence="2 3">
    <name type="scientific">Phascolomyces articulosus</name>
    <dbReference type="NCBI Taxonomy" id="60185"/>
    <lineage>
        <taxon>Eukaryota</taxon>
        <taxon>Fungi</taxon>
        <taxon>Fungi incertae sedis</taxon>
        <taxon>Mucoromycota</taxon>
        <taxon>Mucoromycotina</taxon>
        <taxon>Mucoromycetes</taxon>
        <taxon>Mucorales</taxon>
        <taxon>Lichtheimiaceae</taxon>
        <taxon>Phascolomyces</taxon>
    </lineage>
</organism>
<proteinExistence type="predicted"/>
<dbReference type="Proteomes" id="UP001209540">
    <property type="component" value="Unassembled WGS sequence"/>
</dbReference>
<feature type="region of interest" description="Disordered" evidence="1">
    <location>
        <begin position="178"/>
        <end position="249"/>
    </location>
</feature>
<keyword evidence="3" id="KW-1185">Reference proteome</keyword>
<gene>
    <name evidence="2" type="ORF">BDA99DRAFT_556621</name>
</gene>
<sequence>MLDTTPAKKHLSRKTVSTLKPYEQLKEYINSWSSNGMILDLRSDLGIIPQRFEELFAETERKMDFPLCLTATKEELLILKKISSSDYLETLAEIANKIPSLSVSPNIRYIKLALTKLSECYFSMIKALKAMKLLPDNHANRNIMKNNRRLQMVFEIIQKDVVKFLETCPNIRQSPLLLRSNSENSSQGSSLNSSRRSSSNSSHGSRPSQRSDSSEVLHMTSQKLPSSQGPYTSSSSSLTDGNDNSNTVDWLSDERKRRINQVLEEFNDLSFGDNVLTGDNWEELSFGVDN</sequence>